<feature type="region of interest" description="Disordered" evidence="1">
    <location>
        <begin position="1"/>
        <end position="40"/>
    </location>
</feature>
<accession>A0ABU7S2J8</accession>
<organism evidence="2 3">
    <name type="scientific">Plantactinospora sonchi</name>
    <dbReference type="NCBI Taxonomy" id="1544735"/>
    <lineage>
        <taxon>Bacteria</taxon>
        <taxon>Bacillati</taxon>
        <taxon>Actinomycetota</taxon>
        <taxon>Actinomycetes</taxon>
        <taxon>Micromonosporales</taxon>
        <taxon>Micromonosporaceae</taxon>
        <taxon>Plantactinospora</taxon>
    </lineage>
</organism>
<gene>
    <name evidence="2" type="ORF">V1633_31520</name>
</gene>
<reference evidence="2 3" key="1">
    <citation type="submission" date="2024-01" db="EMBL/GenBank/DDBJ databases">
        <title>Genome insights into Plantactinospora sonchi sp. nov.</title>
        <authorList>
            <person name="Wang L."/>
        </authorList>
    </citation>
    <scope>NUCLEOTIDE SEQUENCE [LARGE SCALE GENOMIC DNA]</scope>
    <source>
        <strain evidence="2 3">NEAU-QY2</strain>
    </source>
</reference>
<feature type="compositionally biased region" description="Basic and acidic residues" evidence="1">
    <location>
        <begin position="20"/>
        <end position="29"/>
    </location>
</feature>
<dbReference type="EMBL" id="JAZGQK010000033">
    <property type="protein sequence ID" value="MEE6263018.1"/>
    <property type="molecule type" value="Genomic_DNA"/>
</dbReference>
<evidence type="ECO:0000313" key="3">
    <source>
        <dbReference type="Proteomes" id="UP001332243"/>
    </source>
</evidence>
<dbReference type="RefSeq" id="WP_331217947.1">
    <property type="nucleotide sequence ID" value="NZ_JAZGQK010000033.1"/>
</dbReference>
<dbReference type="Proteomes" id="UP001332243">
    <property type="component" value="Unassembled WGS sequence"/>
</dbReference>
<protein>
    <submittedName>
        <fullName evidence="2">Uncharacterized protein</fullName>
    </submittedName>
</protein>
<comment type="caution">
    <text evidence="2">The sequence shown here is derived from an EMBL/GenBank/DDBJ whole genome shotgun (WGS) entry which is preliminary data.</text>
</comment>
<sequence length="40" mass="4299">MTMTEYPQRAAGPDPTVRAESPRRRDRAAEPATGGDRGAV</sequence>
<evidence type="ECO:0000313" key="2">
    <source>
        <dbReference type="EMBL" id="MEE6263018.1"/>
    </source>
</evidence>
<name>A0ABU7S2J8_9ACTN</name>
<keyword evidence="3" id="KW-1185">Reference proteome</keyword>
<evidence type="ECO:0000256" key="1">
    <source>
        <dbReference type="SAM" id="MobiDB-lite"/>
    </source>
</evidence>
<proteinExistence type="predicted"/>